<sequence>MADTGPLLAANLLKAARKERGYMVFVSFRVLLVDVSFYWSFHFHNWFLVEAPFLLWTGSRSFEDPG</sequence>
<accession>A0ABR0AIA4</accession>
<evidence type="ECO:0000313" key="2">
    <source>
        <dbReference type="EMBL" id="KAK4024845.1"/>
    </source>
</evidence>
<reference evidence="2 3" key="1">
    <citation type="journal article" date="2023" name="Nucleic Acids Res.">
        <title>The hologenome of Daphnia magna reveals possible DNA methylation and microbiome-mediated evolution of the host genome.</title>
        <authorList>
            <person name="Chaturvedi A."/>
            <person name="Li X."/>
            <person name="Dhandapani V."/>
            <person name="Marshall H."/>
            <person name="Kissane S."/>
            <person name="Cuenca-Cambronero M."/>
            <person name="Asole G."/>
            <person name="Calvet F."/>
            <person name="Ruiz-Romero M."/>
            <person name="Marangio P."/>
            <person name="Guigo R."/>
            <person name="Rago D."/>
            <person name="Mirbahai L."/>
            <person name="Eastwood N."/>
            <person name="Colbourne J.K."/>
            <person name="Zhou J."/>
            <person name="Mallon E."/>
            <person name="Orsini L."/>
        </authorList>
    </citation>
    <scope>NUCLEOTIDE SEQUENCE [LARGE SCALE GENOMIC DNA]</scope>
    <source>
        <strain evidence="2">LRV0_1</strain>
    </source>
</reference>
<evidence type="ECO:0000313" key="3">
    <source>
        <dbReference type="Proteomes" id="UP001234178"/>
    </source>
</evidence>
<feature type="transmembrane region" description="Helical" evidence="1">
    <location>
        <begin position="21"/>
        <end position="41"/>
    </location>
</feature>
<keyword evidence="3" id="KW-1185">Reference proteome</keyword>
<dbReference type="Proteomes" id="UP001234178">
    <property type="component" value="Unassembled WGS sequence"/>
</dbReference>
<keyword evidence="1" id="KW-0472">Membrane</keyword>
<comment type="caution">
    <text evidence="2">The sequence shown here is derived from an EMBL/GenBank/DDBJ whole genome shotgun (WGS) entry which is preliminary data.</text>
</comment>
<dbReference type="EMBL" id="JAOYFB010000037">
    <property type="protein sequence ID" value="KAK4024845.1"/>
    <property type="molecule type" value="Genomic_DNA"/>
</dbReference>
<organism evidence="2 3">
    <name type="scientific">Daphnia magna</name>
    <dbReference type="NCBI Taxonomy" id="35525"/>
    <lineage>
        <taxon>Eukaryota</taxon>
        <taxon>Metazoa</taxon>
        <taxon>Ecdysozoa</taxon>
        <taxon>Arthropoda</taxon>
        <taxon>Crustacea</taxon>
        <taxon>Branchiopoda</taxon>
        <taxon>Diplostraca</taxon>
        <taxon>Cladocera</taxon>
        <taxon>Anomopoda</taxon>
        <taxon>Daphniidae</taxon>
        <taxon>Daphnia</taxon>
    </lineage>
</organism>
<name>A0ABR0AIA4_9CRUS</name>
<keyword evidence="1" id="KW-1133">Transmembrane helix</keyword>
<protein>
    <submittedName>
        <fullName evidence="2">Uncharacterized protein</fullName>
    </submittedName>
</protein>
<evidence type="ECO:0000256" key="1">
    <source>
        <dbReference type="SAM" id="Phobius"/>
    </source>
</evidence>
<proteinExistence type="predicted"/>
<keyword evidence="1" id="KW-0812">Transmembrane</keyword>
<gene>
    <name evidence="2" type="ORF">OUZ56_010339</name>
</gene>